<sequence>MQVGGLSGWLAGLAAGFEADTDVNPAWSSYSSDQLTDLAAAPTHRWAGDDQGEGGRSACGVTTIYYAVRSGFCGLQSSGSAVWDY</sequence>
<evidence type="ECO:0000313" key="2">
    <source>
        <dbReference type="Proteomes" id="UP000433483"/>
    </source>
</evidence>
<evidence type="ECO:0000313" key="1">
    <source>
        <dbReference type="EMBL" id="KAE9157173.1"/>
    </source>
</evidence>
<comment type="caution">
    <text evidence="1">The sequence shown here is derived from an EMBL/GenBank/DDBJ whole genome shotgun (WGS) entry which is preliminary data.</text>
</comment>
<dbReference type="Proteomes" id="UP000433483">
    <property type="component" value="Unassembled WGS sequence"/>
</dbReference>
<dbReference type="AlphaFoldDB" id="A0A6A3V1U8"/>
<proteinExistence type="predicted"/>
<name>A0A6A3V1U8_9STRA</name>
<protein>
    <submittedName>
        <fullName evidence="1">Uncharacterized protein</fullName>
    </submittedName>
</protein>
<organism evidence="1 2">
    <name type="scientific">Phytophthora fragariae</name>
    <dbReference type="NCBI Taxonomy" id="53985"/>
    <lineage>
        <taxon>Eukaryota</taxon>
        <taxon>Sar</taxon>
        <taxon>Stramenopiles</taxon>
        <taxon>Oomycota</taxon>
        <taxon>Peronosporomycetes</taxon>
        <taxon>Peronosporales</taxon>
        <taxon>Peronosporaceae</taxon>
        <taxon>Phytophthora</taxon>
    </lineage>
</organism>
<dbReference type="EMBL" id="QXGB01009155">
    <property type="protein sequence ID" value="KAE9157173.1"/>
    <property type="molecule type" value="Genomic_DNA"/>
</dbReference>
<gene>
    <name evidence="1" type="ORF">PF005_g32934</name>
</gene>
<accession>A0A6A3V1U8</accession>
<reference evidence="1 2" key="1">
    <citation type="submission" date="2018-08" db="EMBL/GenBank/DDBJ databases">
        <title>Genomic investigation of the strawberry pathogen Phytophthora fragariae indicates pathogenicity is determined by transcriptional variation in three key races.</title>
        <authorList>
            <person name="Adams T.M."/>
            <person name="Armitage A.D."/>
            <person name="Sobczyk M.K."/>
            <person name="Bates H.J."/>
            <person name="Dunwell J.M."/>
            <person name="Nellist C.F."/>
            <person name="Harrison R.J."/>
        </authorList>
    </citation>
    <scope>NUCLEOTIDE SEQUENCE [LARGE SCALE GENOMIC DNA]</scope>
    <source>
        <strain evidence="1 2">NOV-27</strain>
    </source>
</reference>
<keyword evidence="2" id="KW-1185">Reference proteome</keyword>